<protein>
    <submittedName>
        <fullName evidence="1">Uncharacterized protein</fullName>
    </submittedName>
</protein>
<accession>A0A2P6SQP2</accession>
<evidence type="ECO:0000313" key="1">
    <source>
        <dbReference type="EMBL" id="PRQ60995.1"/>
    </source>
</evidence>
<name>A0A2P6SQP2_ROSCH</name>
<proteinExistence type="predicted"/>
<keyword evidence="2" id="KW-1185">Reference proteome</keyword>
<evidence type="ECO:0000313" key="2">
    <source>
        <dbReference type="Proteomes" id="UP000238479"/>
    </source>
</evidence>
<gene>
    <name evidence="1" type="ORF">RchiOBHm_Chr0c16g0499751</name>
</gene>
<reference evidence="1 2" key="1">
    <citation type="journal article" date="2018" name="Nat. Genet.">
        <title>The Rosa genome provides new insights in the design of modern roses.</title>
        <authorList>
            <person name="Bendahmane M."/>
        </authorList>
    </citation>
    <scope>NUCLEOTIDE SEQUENCE [LARGE SCALE GENOMIC DNA]</scope>
    <source>
        <strain evidence="2">cv. Old Blush</strain>
    </source>
</reference>
<dbReference type="EMBL" id="PDCK01000015">
    <property type="protein sequence ID" value="PRQ60995.1"/>
    <property type="molecule type" value="Genomic_DNA"/>
</dbReference>
<dbReference type="AlphaFoldDB" id="A0A2P6SQP2"/>
<sequence>MLGKLYGNGPWNRLSVRLRDSSLTKLVTTNFGIWPVKTFPDKSRKVKFLHSDINSGNSESKLFP</sequence>
<comment type="caution">
    <text evidence="1">The sequence shown here is derived from an EMBL/GenBank/DDBJ whole genome shotgun (WGS) entry which is preliminary data.</text>
</comment>
<organism evidence="1 2">
    <name type="scientific">Rosa chinensis</name>
    <name type="common">China rose</name>
    <dbReference type="NCBI Taxonomy" id="74649"/>
    <lineage>
        <taxon>Eukaryota</taxon>
        <taxon>Viridiplantae</taxon>
        <taxon>Streptophyta</taxon>
        <taxon>Embryophyta</taxon>
        <taxon>Tracheophyta</taxon>
        <taxon>Spermatophyta</taxon>
        <taxon>Magnoliopsida</taxon>
        <taxon>eudicotyledons</taxon>
        <taxon>Gunneridae</taxon>
        <taxon>Pentapetalae</taxon>
        <taxon>rosids</taxon>
        <taxon>fabids</taxon>
        <taxon>Rosales</taxon>
        <taxon>Rosaceae</taxon>
        <taxon>Rosoideae</taxon>
        <taxon>Rosoideae incertae sedis</taxon>
        <taxon>Rosa</taxon>
    </lineage>
</organism>
<dbReference type="Proteomes" id="UP000238479">
    <property type="component" value="Unassembled WGS sequence"/>
</dbReference>
<dbReference type="Gramene" id="PRQ60995">
    <property type="protein sequence ID" value="PRQ60995"/>
    <property type="gene ID" value="RchiOBHm_Chr0c16g0499751"/>
</dbReference>